<organism evidence="5 6">
    <name type="scientific">Magnaporthiopsis poae (strain ATCC 64411 / 73-15)</name>
    <name type="common">Kentucky bluegrass fungus</name>
    <name type="synonym">Magnaporthe poae</name>
    <dbReference type="NCBI Taxonomy" id="644358"/>
    <lineage>
        <taxon>Eukaryota</taxon>
        <taxon>Fungi</taxon>
        <taxon>Dikarya</taxon>
        <taxon>Ascomycota</taxon>
        <taxon>Pezizomycotina</taxon>
        <taxon>Sordariomycetes</taxon>
        <taxon>Sordariomycetidae</taxon>
        <taxon>Magnaporthales</taxon>
        <taxon>Magnaporthaceae</taxon>
        <taxon>Magnaporthiopsis</taxon>
    </lineage>
</organism>
<feature type="compositionally biased region" description="Pro residues" evidence="2">
    <location>
        <begin position="43"/>
        <end position="53"/>
    </location>
</feature>
<dbReference type="InterPro" id="IPR010259">
    <property type="entry name" value="S8pro/Inhibitor_I9"/>
</dbReference>
<gene>
    <name evidence="4" type="ORF">MAPG_01092</name>
</gene>
<reference evidence="4" key="2">
    <citation type="submission" date="2010-05" db="EMBL/GenBank/DDBJ databases">
        <title>The Genome Sequence of Magnaporthe poae strain ATCC 64411.</title>
        <authorList>
            <consortium name="The Broad Institute Genome Sequencing Platform"/>
            <consortium name="Broad Institute Genome Sequencing Center for Infectious Disease"/>
            <person name="Ma L.-J."/>
            <person name="Dead R."/>
            <person name="Young S."/>
            <person name="Zeng Q."/>
            <person name="Koehrsen M."/>
            <person name="Alvarado L."/>
            <person name="Berlin A."/>
            <person name="Chapman S.B."/>
            <person name="Chen Z."/>
            <person name="Freedman E."/>
            <person name="Gellesch M."/>
            <person name="Goldberg J."/>
            <person name="Griggs A."/>
            <person name="Gujja S."/>
            <person name="Heilman E.R."/>
            <person name="Heiman D."/>
            <person name="Hepburn T."/>
            <person name="Howarth C."/>
            <person name="Jen D."/>
            <person name="Larson L."/>
            <person name="Mehta T."/>
            <person name="Neiman D."/>
            <person name="Pearson M."/>
            <person name="Roberts A."/>
            <person name="Saif S."/>
            <person name="Shea T."/>
            <person name="Shenoy N."/>
            <person name="Sisk P."/>
            <person name="Stolte C."/>
            <person name="Sykes S."/>
            <person name="Walk T."/>
            <person name="White J."/>
            <person name="Yandava C."/>
            <person name="Haas B."/>
            <person name="Nusbaum C."/>
            <person name="Birren B."/>
        </authorList>
    </citation>
    <scope>NUCLEOTIDE SEQUENCE</scope>
    <source>
        <strain evidence="4">ATCC 64411</strain>
    </source>
</reference>
<proteinExistence type="inferred from homology"/>
<keyword evidence="6" id="KW-1185">Reference proteome</keyword>
<reference evidence="5" key="4">
    <citation type="journal article" date="2015" name="G3 (Bethesda)">
        <title>Genome sequences of three phytopathogenic species of the Magnaporthaceae family of fungi.</title>
        <authorList>
            <person name="Okagaki L.H."/>
            <person name="Nunes C.C."/>
            <person name="Sailsbery J."/>
            <person name="Clay B."/>
            <person name="Brown D."/>
            <person name="John T."/>
            <person name="Oh Y."/>
            <person name="Young N."/>
            <person name="Fitzgerald M."/>
            <person name="Haas B.J."/>
            <person name="Zeng Q."/>
            <person name="Young S."/>
            <person name="Adiconis X."/>
            <person name="Fan L."/>
            <person name="Levin J.Z."/>
            <person name="Mitchell T.K."/>
            <person name="Okubara P.A."/>
            <person name="Farman M.L."/>
            <person name="Kohn L.M."/>
            <person name="Birren B."/>
            <person name="Ma L.-J."/>
            <person name="Dean R.A."/>
        </authorList>
    </citation>
    <scope>NUCLEOTIDE SEQUENCE</scope>
    <source>
        <strain evidence="5">ATCC 64411 / 73-15</strain>
    </source>
</reference>
<dbReference type="InterPro" id="IPR037045">
    <property type="entry name" value="S8pro/Inhibitor_I9_sf"/>
</dbReference>
<dbReference type="Gene3D" id="3.30.70.80">
    <property type="entry name" value="Peptidase S8 propeptide/proteinase inhibitor I9"/>
    <property type="match status" value="1"/>
</dbReference>
<evidence type="ECO:0000313" key="6">
    <source>
        <dbReference type="Proteomes" id="UP000011715"/>
    </source>
</evidence>
<reference evidence="4" key="3">
    <citation type="submission" date="2011-03" db="EMBL/GenBank/DDBJ databases">
        <title>Annotation of Magnaporthe poae ATCC 64411.</title>
        <authorList>
            <person name="Ma L.-J."/>
            <person name="Dead R."/>
            <person name="Young S.K."/>
            <person name="Zeng Q."/>
            <person name="Gargeya S."/>
            <person name="Fitzgerald M."/>
            <person name="Haas B."/>
            <person name="Abouelleil A."/>
            <person name="Alvarado L."/>
            <person name="Arachchi H.M."/>
            <person name="Berlin A."/>
            <person name="Brown A."/>
            <person name="Chapman S.B."/>
            <person name="Chen Z."/>
            <person name="Dunbar C."/>
            <person name="Freedman E."/>
            <person name="Gearin G."/>
            <person name="Gellesch M."/>
            <person name="Goldberg J."/>
            <person name="Griggs A."/>
            <person name="Gujja S."/>
            <person name="Heiman D."/>
            <person name="Howarth C."/>
            <person name="Larson L."/>
            <person name="Lui A."/>
            <person name="MacDonald P.J.P."/>
            <person name="Mehta T."/>
            <person name="Montmayeur A."/>
            <person name="Murphy C."/>
            <person name="Neiman D."/>
            <person name="Pearson M."/>
            <person name="Priest M."/>
            <person name="Roberts A."/>
            <person name="Saif S."/>
            <person name="Shea T."/>
            <person name="Shenoy N."/>
            <person name="Sisk P."/>
            <person name="Stolte C."/>
            <person name="Sykes S."/>
            <person name="Yandava C."/>
            <person name="Wortman J."/>
            <person name="Nusbaum C."/>
            <person name="Birren B."/>
        </authorList>
    </citation>
    <scope>NUCLEOTIDE SEQUENCE</scope>
    <source>
        <strain evidence="4">ATCC 64411</strain>
    </source>
</reference>
<evidence type="ECO:0000313" key="5">
    <source>
        <dbReference type="EnsemblFungi" id="MAPG_01092T0"/>
    </source>
</evidence>
<evidence type="ECO:0000259" key="3">
    <source>
        <dbReference type="Pfam" id="PF05922"/>
    </source>
</evidence>
<dbReference type="GO" id="GO:0042144">
    <property type="term" value="P:vacuole fusion, non-autophagic"/>
    <property type="evidence" value="ECO:0007669"/>
    <property type="project" value="TreeGrafter"/>
</dbReference>
<dbReference type="Proteomes" id="UP000011715">
    <property type="component" value="Unassembled WGS sequence"/>
</dbReference>
<dbReference type="PANTHER" id="PTHR28288">
    <property type="entry name" value="PROTEASE B INHIBITOR 2"/>
    <property type="match status" value="1"/>
</dbReference>
<dbReference type="InterPro" id="IPR052471">
    <property type="entry name" value="PBI_I9"/>
</dbReference>
<dbReference type="PANTHER" id="PTHR28288:SF2">
    <property type="entry name" value="PROTEASE B INHIBITOR 2"/>
    <property type="match status" value="1"/>
</dbReference>
<evidence type="ECO:0000256" key="2">
    <source>
        <dbReference type="SAM" id="MobiDB-lite"/>
    </source>
</evidence>
<sequence>MWSSWSIIKSSLRPPSRATVPASTTLLRNLIYSTSHTRLQSHPPKPTTTPQAPPIATAKMPTYIVTCDENATADQVAAAKKHAVEQGGEIVHDLDIIKGFSVKFPDDAVTTLKASEHVKAVELDGEVRIQ</sequence>
<reference evidence="5" key="5">
    <citation type="submission" date="2015-06" db="UniProtKB">
        <authorList>
            <consortium name="EnsemblFungi"/>
        </authorList>
    </citation>
    <scope>IDENTIFICATION</scope>
    <source>
        <strain evidence="5">ATCC 64411</strain>
    </source>
</reference>
<dbReference type="FunFam" id="3.30.70.80:FF:000005">
    <property type="entry name" value="Proteinase inhibitor I2B"/>
    <property type="match status" value="1"/>
</dbReference>
<dbReference type="OrthoDB" id="5518345at2759"/>
<dbReference type="EMBL" id="GL876966">
    <property type="protein sequence ID" value="KLU82013.1"/>
    <property type="molecule type" value="Genomic_DNA"/>
</dbReference>
<reference evidence="6" key="1">
    <citation type="submission" date="2010-05" db="EMBL/GenBank/DDBJ databases">
        <title>The genome sequence of Magnaporthe poae strain ATCC 64411.</title>
        <authorList>
            <person name="Ma L.-J."/>
            <person name="Dead R."/>
            <person name="Young S."/>
            <person name="Zeng Q."/>
            <person name="Koehrsen M."/>
            <person name="Alvarado L."/>
            <person name="Berlin A."/>
            <person name="Chapman S.B."/>
            <person name="Chen Z."/>
            <person name="Freedman E."/>
            <person name="Gellesch M."/>
            <person name="Goldberg J."/>
            <person name="Griggs A."/>
            <person name="Gujja S."/>
            <person name="Heilman E.R."/>
            <person name="Heiman D."/>
            <person name="Hepburn T."/>
            <person name="Howarth C."/>
            <person name="Jen D."/>
            <person name="Larson L."/>
            <person name="Mehta T."/>
            <person name="Neiman D."/>
            <person name="Pearson M."/>
            <person name="Roberts A."/>
            <person name="Saif S."/>
            <person name="Shea T."/>
            <person name="Shenoy N."/>
            <person name="Sisk P."/>
            <person name="Stolte C."/>
            <person name="Sykes S."/>
            <person name="Walk T."/>
            <person name="White J."/>
            <person name="Yandava C."/>
            <person name="Haas B."/>
            <person name="Nusbaum C."/>
            <person name="Birren B."/>
        </authorList>
    </citation>
    <scope>NUCLEOTIDE SEQUENCE [LARGE SCALE GENOMIC DNA]</scope>
    <source>
        <strain evidence="6">ATCC 64411 / 73-15</strain>
    </source>
</reference>
<protein>
    <recommendedName>
        <fullName evidence="3">Inhibitor I9 domain-containing protein</fullName>
    </recommendedName>
</protein>
<name>A0A0C4DMT0_MAGP6</name>
<evidence type="ECO:0000313" key="4">
    <source>
        <dbReference type="EMBL" id="KLU82013.1"/>
    </source>
</evidence>
<comment type="similarity">
    <text evidence="1">Belongs to the protease inhibitor I9 family.</text>
</comment>
<dbReference type="EnsemblFungi" id="MAPG_01092T0">
    <property type="protein sequence ID" value="MAPG_01092T0"/>
    <property type="gene ID" value="MAPG_01092"/>
</dbReference>
<dbReference type="EMBL" id="ADBL01000251">
    <property type="status" value="NOT_ANNOTATED_CDS"/>
    <property type="molecule type" value="Genomic_DNA"/>
</dbReference>
<dbReference type="GO" id="GO:0004866">
    <property type="term" value="F:endopeptidase inhibitor activity"/>
    <property type="evidence" value="ECO:0007669"/>
    <property type="project" value="TreeGrafter"/>
</dbReference>
<dbReference type="SUPFAM" id="SSF54897">
    <property type="entry name" value="Protease propeptides/inhibitors"/>
    <property type="match status" value="1"/>
</dbReference>
<accession>A0A0C4DMT0</accession>
<dbReference type="STRING" id="644358.A0A0C4DMT0"/>
<dbReference type="eggNOG" id="ENOG502SBW1">
    <property type="taxonomic scope" value="Eukaryota"/>
</dbReference>
<dbReference type="Pfam" id="PF05922">
    <property type="entry name" value="Inhibitor_I9"/>
    <property type="match status" value="1"/>
</dbReference>
<evidence type="ECO:0000256" key="1">
    <source>
        <dbReference type="ARBA" id="ARBA00038069"/>
    </source>
</evidence>
<dbReference type="VEuPathDB" id="FungiDB:MAPG_01092"/>
<feature type="domain" description="Inhibitor I9" evidence="3">
    <location>
        <begin position="62"/>
        <end position="129"/>
    </location>
</feature>
<feature type="region of interest" description="Disordered" evidence="2">
    <location>
        <begin position="36"/>
        <end position="55"/>
    </location>
</feature>
<dbReference type="AlphaFoldDB" id="A0A0C4DMT0"/>